<keyword evidence="3 5" id="KW-1133">Transmembrane helix</keyword>
<reference evidence="7 8" key="1">
    <citation type="submission" date="2020-03" db="EMBL/GenBank/DDBJ databases">
        <title>Genome sequence of strain Massilia sp. TW-1.</title>
        <authorList>
            <person name="Chaudhary D.K."/>
        </authorList>
    </citation>
    <scope>NUCLEOTIDE SEQUENCE [LARGE SCALE GENOMIC DNA]</scope>
    <source>
        <strain evidence="7 8">TW-1</strain>
    </source>
</reference>
<accession>A0ABX0PGW0</accession>
<feature type="transmembrane region" description="Helical" evidence="5">
    <location>
        <begin position="60"/>
        <end position="78"/>
    </location>
</feature>
<comment type="caution">
    <text evidence="7">The sequence shown here is derived from an EMBL/GenBank/DDBJ whole genome shotgun (WGS) entry which is preliminary data.</text>
</comment>
<keyword evidence="4 5" id="KW-0472">Membrane</keyword>
<organism evidence="7 8">
    <name type="scientific">Telluria antibiotica</name>
    <dbReference type="NCBI Taxonomy" id="2717319"/>
    <lineage>
        <taxon>Bacteria</taxon>
        <taxon>Pseudomonadati</taxon>
        <taxon>Pseudomonadota</taxon>
        <taxon>Betaproteobacteria</taxon>
        <taxon>Burkholderiales</taxon>
        <taxon>Oxalobacteraceae</taxon>
        <taxon>Telluria group</taxon>
        <taxon>Telluria</taxon>
    </lineage>
</organism>
<evidence type="ECO:0000313" key="7">
    <source>
        <dbReference type="EMBL" id="NIA56677.1"/>
    </source>
</evidence>
<keyword evidence="8" id="KW-1185">Reference proteome</keyword>
<sequence>MSFQRAESPRLPATVQQVLPGDNNDQGVHNMATQPLFDIGNVILAPSPTFARLKDKPRPFIPLLVLILLTLALSYWYVATLDFAWFREHMLASQGVVKPEARAAMEQFMTPKTMMWMSGAGAVLGLPVLCALVAVYYLLAGKALGTGIGYGKWFGFAVWTSIPRLLTVPLSALQIMTSGGRLAPDDMNMVSLNYLLFHLPMSSPWFSLATNLDLTSVWSIALAFIGLKAWTGRSAGVCALVAVLPYALVYGIWAAKIVIFG</sequence>
<gene>
    <name evidence="7" type="ORF">HAV22_23920</name>
</gene>
<comment type="subcellular location">
    <subcellularLocation>
        <location evidence="1">Membrane</location>
        <topology evidence="1">Multi-pass membrane protein</topology>
    </subcellularLocation>
</comment>
<proteinExistence type="predicted"/>
<feature type="transmembrane region" description="Helical" evidence="5">
    <location>
        <begin position="205"/>
        <end position="225"/>
    </location>
</feature>
<evidence type="ECO:0000256" key="4">
    <source>
        <dbReference type="ARBA" id="ARBA00023136"/>
    </source>
</evidence>
<protein>
    <submittedName>
        <fullName evidence="7">YIP1 family protein</fullName>
    </submittedName>
</protein>
<dbReference type="Proteomes" id="UP000716322">
    <property type="component" value="Unassembled WGS sequence"/>
</dbReference>
<evidence type="ECO:0000256" key="2">
    <source>
        <dbReference type="ARBA" id="ARBA00022692"/>
    </source>
</evidence>
<evidence type="ECO:0000259" key="6">
    <source>
        <dbReference type="Pfam" id="PF04893"/>
    </source>
</evidence>
<feature type="domain" description="Yip1" evidence="6">
    <location>
        <begin position="41"/>
        <end position="254"/>
    </location>
</feature>
<dbReference type="InterPro" id="IPR006977">
    <property type="entry name" value="Yip1_dom"/>
</dbReference>
<dbReference type="Pfam" id="PF04893">
    <property type="entry name" value="Yip1"/>
    <property type="match status" value="1"/>
</dbReference>
<evidence type="ECO:0000256" key="3">
    <source>
        <dbReference type="ARBA" id="ARBA00022989"/>
    </source>
</evidence>
<evidence type="ECO:0000256" key="1">
    <source>
        <dbReference type="ARBA" id="ARBA00004141"/>
    </source>
</evidence>
<dbReference type="EMBL" id="JAAQOM010000016">
    <property type="protein sequence ID" value="NIA56677.1"/>
    <property type="molecule type" value="Genomic_DNA"/>
</dbReference>
<dbReference type="RefSeq" id="WP_166862506.1">
    <property type="nucleotide sequence ID" value="NZ_JAAQOM010000016.1"/>
</dbReference>
<feature type="transmembrane region" description="Helical" evidence="5">
    <location>
        <begin position="237"/>
        <end position="259"/>
    </location>
</feature>
<feature type="transmembrane region" description="Helical" evidence="5">
    <location>
        <begin position="115"/>
        <end position="141"/>
    </location>
</feature>
<name>A0ABX0PGW0_9BURK</name>
<evidence type="ECO:0000313" key="8">
    <source>
        <dbReference type="Proteomes" id="UP000716322"/>
    </source>
</evidence>
<feature type="transmembrane region" description="Helical" evidence="5">
    <location>
        <begin position="153"/>
        <end position="176"/>
    </location>
</feature>
<evidence type="ECO:0000256" key="5">
    <source>
        <dbReference type="SAM" id="Phobius"/>
    </source>
</evidence>
<keyword evidence="2 5" id="KW-0812">Transmembrane</keyword>